<feature type="domain" description="Amine oxidase" evidence="2">
    <location>
        <begin position="13"/>
        <end position="394"/>
    </location>
</feature>
<dbReference type="Proteomes" id="UP000664795">
    <property type="component" value="Unassembled WGS sequence"/>
</dbReference>
<evidence type="ECO:0000256" key="1">
    <source>
        <dbReference type="ARBA" id="ARBA00006046"/>
    </source>
</evidence>
<dbReference type="AlphaFoldDB" id="A0A939FZP8"/>
<dbReference type="SUPFAM" id="SSF51905">
    <property type="entry name" value="FAD/NAD(P)-binding domain"/>
    <property type="match status" value="1"/>
</dbReference>
<dbReference type="Gene3D" id="3.50.50.60">
    <property type="entry name" value="FAD/NAD(P)-binding domain"/>
    <property type="match status" value="1"/>
</dbReference>
<dbReference type="PANTHER" id="PTHR43734:SF4">
    <property type="entry name" value="AMINE OXIDASE DOMAIN-CONTAINING PROTEIN"/>
    <property type="match status" value="1"/>
</dbReference>
<dbReference type="RefSeq" id="WP_207333650.1">
    <property type="nucleotide sequence ID" value="NZ_JAFMYU010000001.1"/>
</dbReference>
<comment type="caution">
    <text evidence="3">The sequence shown here is derived from an EMBL/GenBank/DDBJ whole genome shotgun (WGS) entry which is preliminary data.</text>
</comment>
<comment type="similarity">
    <text evidence="1">Belongs to the carotenoid/retinoid oxidoreductase family.</text>
</comment>
<accession>A0A939FZP8</accession>
<protein>
    <submittedName>
        <fullName evidence="3">FAD-dependent oxidoreductase</fullName>
    </submittedName>
</protein>
<dbReference type="Pfam" id="PF01593">
    <property type="entry name" value="Amino_oxidase"/>
    <property type="match status" value="1"/>
</dbReference>
<name>A0A939FZP8_9BACT</name>
<reference evidence="3 4" key="1">
    <citation type="submission" date="2021-03" db="EMBL/GenBank/DDBJ databases">
        <title>Fibrella sp. HMF5036 genome sequencing and assembly.</title>
        <authorList>
            <person name="Kang H."/>
            <person name="Kim H."/>
            <person name="Bae S."/>
            <person name="Joh K."/>
        </authorList>
    </citation>
    <scope>NUCLEOTIDE SEQUENCE [LARGE SCALE GENOMIC DNA]</scope>
    <source>
        <strain evidence="3 4">HMF5036</strain>
    </source>
</reference>
<keyword evidence="4" id="KW-1185">Reference proteome</keyword>
<evidence type="ECO:0000313" key="4">
    <source>
        <dbReference type="Proteomes" id="UP000664795"/>
    </source>
</evidence>
<gene>
    <name evidence="3" type="ORF">J2I48_01760</name>
</gene>
<evidence type="ECO:0000313" key="3">
    <source>
        <dbReference type="EMBL" id="MBO0929697.1"/>
    </source>
</evidence>
<dbReference type="InterPro" id="IPR002937">
    <property type="entry name" value="Amino_oxidase"/>
</dbReference>
<proteinExistence type="inferred from homology"/>
<dbReference type="PRINTS" id="PR00419">
    <property type="entry name" value="ADXRDTASE"/>
</dbReference>
<organism evidence="3 4">
    <name type="scientific">Fibrella aquatilis</name>
    <dbReference type="NCBI Taxonomy" id="2817059"/>
    <lineage>
        <taxon>Bacteria</taxon>
        <taxon>Pseudomonadati</taxon>
        <taxon>Bacteroidota</taxon>
        <taxon>Cytophagia</taxon>
        <taxon>Cytophagales</taxon>
        <taxon>Spirosomataceae</taxon>
        <taxon>Fibrella</taxon>
    </lineage>
</organism>
<dbReference type="GO" id="GO:0016491">
    <property type="term" value="F:oxidoreductase activity"/>
    <property type="evidence" value="ECO:0007669"/>
    <property type="project" value="InterPro"/>
</dbReference>
<sequence length="463" mass="52423">MHTKYVIIGSGPTGLGAAHRLKDLGIDDFVVLEKEDRIGGLSKSFVDEKGFTWDVGGHVQFSHYKYFDDLMLKALGEDGWLKHQRESWVWIEDRFVPYPFQNNIKYLSPETMWKCLEGIIHVYKNPTTQKPKNFKEWILQTAGPGIAEVFLFPYNFKVWAYPTEEMNAVWVGERVAIADLARATKNVIFNQDDFSWGPNSTFQFPKKGGTGSIWEAVGNIIGREKFKLNATVEKVNGPTKTLTLAGGETITYDHLLSTVPLDIFTRYVEGLDPKLVETAQGLKHSSTHVVGVGLKGKPSERLKTMCWMYFPEANSPYYRVTVFSNYSPNNVPDSEQYWSLMTETSESSAKPVDRENLIRDTIKALIEDQLIESEADVVSTFHKAFEYGYPTPSVERDGILNAVLPALEPFGIKSRGRFGAWKYEVSNQDHSLMQGVEWANRVVADVPELTLFFPDTANAMWGK</sequence>
<dbReference type="InterPro" id="IPR036188">
    <property type="entry name" value="FAD/NAD-bd_sf"/>
</dbReference>
<evidence type="ECO:0000259" key="2">
    <source>
        <dbReference type="Pfam" id="PF01593"/>
    </source>
</evidence>
<dbReference type="EMBL" id="JAFMYU010000001">
    <property type="protein sequence ID" value="MBO0929697.1"/>
    <property type="molecule type" value="Genomic_DNA"/>
</dbReference>
<dbReference type="PANTHER" id="PTHR43734">
    <property type="entry name" value="PHYTOENE DESATURASE"/>
    <property type="match status" value="1"/>
</dbReference>